<sequence length="341" mass="38512">MAKAAKTFRAFTEECKGSSRLYERLSAAVAGDPEMLALASHARPGQPVPNLLFAAAHYLLLQGKDRCGLAGFYRTLTDQPGEPGEAYPFFRRFCLENAGEILPLLQTKLVQTNEVRRCAYLYPAFCWAYARFGKPLALLELGTSAGLQLLWDEYGYDYGGGAVYGKAGSAMLLKSDIRGKRPNCLLINPPPVKARIGVDLHVNDLRDPEDRLWLSALIWPEHTERLEHLKRGASLLNEHPVDLREGHAMRLLPELAAGMPDDAVLCVFHTHVANQFSAGDKAELREHLRMIGKRRSLVHLYNNMEDGRLHLDYYLDGKEYRNIMAETDGHGRWFHWLLEEE</sequence>
<dbReference type="PIRSF" id="PIRSF012608">
    <property type="entry name" value="UCP012608"/>
    <property type="match status" value="1"/>
</dbReference>
<evidence type="ECO:0000313" key="2">
    <source>
        <dbReference type="Proteomes" id="UP001305702"/>
    </source>
</evidence>
<dbReference type="KEGG" id="paun:MJA45_24355"/>
<gene>
    <name evidence="1" type="ORF">MJA45_24355</name>
</gene>
<reference evidence="1 2" key="1">
    <citation type="submission" date="2022-02" db="EMBL/GenBank/DDBJ databases">
        <title>Paenibacillus sp. MBLB1776 Whole Genome Shotgun Sequencing.</title>
        <authorList>
            <person name="Hwang C.Y."/>
            <person name="Cho E.-S."/>
            <person name="Seo M.-J."/>
        </authorList>
    </citation>
    <scope>NUCLEOTIDE SEQUENCE [LARGE SCALE GENOMIC DNA]</scope>
    <source>
        <strain evidence="1 2">MBLB1776</strain>
    </source>
</reference>
<organism evidence="1 2">
    <name type="scientific">Paenibacillus aurantius</name>
    <dbReference type="NCBI Taxonomy" id="2918900"/>
    <lineage>
        <taxon>Bacteria</taxon>
        <taxon>Bacillati</taxon>
        <taxon>Bacillota</taxon>
        <taxon>Bacilli</taxon>
        <taxon>Bacillales</taxon>
        <taxon>Paenibacillaceae</taxon>
        <taxon>Paenibacillus</taxon>
    </lineage>
</organism>
<name>A0AA96RIE1_9BACL</name>
<protein>
    <submittedName>
        <fullName evidence="1">DUF2332 domain-containing protein</fullName>
    </submittedName>
</protein>
<evidence type="ECO:0000313" key="1">
    <source>
        <dbReference type="EMBL" id="WNQ14323.1"/>
    </source>
</evidence>
<proteinExistence type="predicted"/>
<dbReference type="Proteomes" id="UP001305702">
    <property type="component" value="Chromosome"/>
</dbReference>
<dbReference type="EMBL" id="CP130318">
    <property type="protein sequence ID" value="WNQ14323.1"/>
    <property type="molecule type" value="Genomic_DNA"/>
</dbReference>
<dbReference type="InterPro" id="IPR011200">
    <property type="entry name" value="UCP012608"/>
</dbReference>
<keyword evidence="2" id="KW-1185">Reference proteome</keyword>
<dbReference type="Pfam" id="PF10094">
    <property type="entry name" value="DUF2332"/>
    <property type="match status" value="1"/>
</dbReference>
<accession>A0AA96RIE1</accession>
<dbReference type="AlphaFoldDB" id="A0AA96RIE1"/>